<accession>A0A9X2MQM9</accession>
<evidence type="ECO:0000313" key="3">
    <source>
        <dbReference type="Proteomes" id="UP001141950"/>
    </source>
</evidence>
<dbReference type="InterPro" id="IPR045590">
    <property type="entry name" value="DUF6463"/>
</dbReference>
<gene>
    <name evidence="2" type="ORF">NQZ67_11400</name>
</gene>
<dbReference type="Pfam" id="PF20064">
    <property type="entry name" value="DUF6463"/>
    <property type="match status" value="1"/>
</dbReference>
<organism evidence="2 3">
    <name type="scientific">Paenibacillus soyae</name>
    <dbReference type="NCBI Taxonomy" id="2969249"/>
    <lineage>
        <taxon>Bacteria</taxon>
        <taxon>Bacillati</taxon>
        <taxon>Bacillota</taxon>
        <taxon>Bacilli</taxon>
        <taxon>Bacillales</taxon>
        <taxon>Paenibacillaceae</taxon>
        <taxon>Paenibacillus</taxon>
    </lineage>
</organism>
<keyword evidence="3" id="KW-1185">Reference proteome</keyword>
<keyword evidence="1" id="KW-0812">Transmembrane</keyword>
<proteinExistence type="predicted"/>
<protein>
    <submittedName>
        <fullName evidence="2">DUF6463 family protein</fullName>
    </submittedName>
</protein>
<feature type="transmembrane region" description="Helical" evidence="1">
    <location>
        <begin position="9"/>
        <end position="30"/>
    </location>
</feature>
<evidence type="ECO:0000313" key="2">
    <source>
        <dbReference type="EMBL" id="MCR2804482.1"/>
    </source>
</evidence>
<name>A0A9X2MQM9_9BACL</name>
<sequence>MVSGVKRQVGLFLILTGLLHNVVGLILYWTELQAIVTEGLWNTLQEGQWERLSAFWFMMFGFLFMLLGYLTDWLLKKKGLAPPAAFGWMLLVLSLAGAVMMPMSGFWLILPQVWLLLRR</sequence>
<keyword evidence="1" id="KW-0472">Membrane</keyword>
<reference evidence="2" key="1">
    <citation type="submission" date="2022-08" db="EMBL/GenBank/DDBJ databases">
        <title>The genomic sequence of strain Paenibacillus sp. SCIV0701.</title>
        <authorList>
            <person name="Zhao H."/>
        </authorList>
    </citation>
    <scope>NUCLEOTIDE SEQUENCE</scope>
    <source>
        <strain evidence="2">SCIV0701</strain>
    </source>
</reference>
<dbReference type="Proteomes" id="UP001141950">
    <property type="component" value="Unassembled WGS sequence"/>
</dbReference>
<dbReference type="EMBL" id="JANIPJ010000007">
    <property type="protein sequence ID" value="MCR2804482.1"/>
    <property type="molecule type" value="Genomic_DNA"/>
</dbReference>
<comment type="caution">
    <text evidence="2">The sequence shown here is derived from an EMBL/GenBank/DDBJ whole genome shotgun (WGS) entry which is preliminary data.</text>
</comment>
<keyword evidence="1" id="KW-1133">Transmembrane helix</keyword>
<dbReference type="RefSeq" id="WP_257445536.1">
    <property type="nucleotide sequence ID" value="NZ_JANIPJ010000007.1"/>
</dbReference>
<evidence type="ECO:0000256" key="1">
    <source>
        <dbReference type="SAM" id="Phobius"/>
    </source>
</evidence>
<dbReference type="AlphaFoldDB" id="A0A9X2MQM9"/>
<feature type="transmembrane region" description="Helical" evidence="1">
    <location>
        <begin position="87"/>
        <end position="110"/>
    </location>
</feature>
<feature type="transmembrane region" description="Helical" evidence="1">
    <location>
        <begin position="54"/>
        <end position="75"/>
    </location>
</feature>